<name>A0ABT8D456_9RHOB</name>
<keyword evidence="1" id="KW-0175">Coiled coil</keyword>
<dbReference type="RefSeq" id="WP_377685392.1">
    <property type="nucleotide sequence ID" value="NZ_JBHMDZ010000009.1"/>
</dbReference>
<dbReference type="EMBL" id="JAUFRC010000001">
    <property type="protein sequence ID" value="MDN3711076.1"/>
    <property type="molecule type" value="Genomic_DNA"/>
</dbReference>
<dbReference type="InterPro" id="IPR036397">
    <property type="entry name" value="RNaseH_sf"/>
</dbReference>
<gene>
    <name evidence="2" type="ORF">QWZ10_03220</name>
</gene>
<evidence type="ECO:0000256" key="1">
    <source>
        <dbReference type="SAM" id="Coils"/>
    </source>
</evidence>
<proteinExistence type="predicted"/>
<sequence length="191" mass="21079">MFVFLDFEASSLAKDSYPIEVGWVFEDGRSGGMLIRPAPEWSDWDMRAQAVHQIDRATLLRDGTPHGAVAAHLVEMMEGHALFASAPSWDGKWLSVLLRTAGLPRHSLRLRDTDLACRETAGAILGPVLPADALEAEIDAILKAVDEARTTVPPAHRALADAEGERDRWLQVRDEAQKRIHSLSPEGRVRS</sequence>
<accession>A0ABT8D456</accession>
<evidence type="ECO:0000313" key="2">
    <source>
        <dbReference type="EMBL" id="MDN3711076.1"/>
    </source>
</evidence>
<dbReference type="SUPFAM" id="SSF53098">
    <property type="entry name" value="Ribonuclease H-like"/>
    <property type="match status" value="1"/>
</dbReference>
<evidence type="ECO:0008006" key="4">
    <source>
        <dbReference type="Google" id="ProtNLM"/>
    </source>
</evidence>
<dbReference type="Proteomes" id="UP001243846">
    <property type="component" value="Unassembled WGS sequence"/>
</dbReference>
<feature type="coiled-coil region" evidence="1">
    <location>
        <begin position="131"/>
        <end position="179"/>
    </location>
</feature>
<organism evidence="2 3">
    <name type="scientific">Paracoccus cavernae</name>
    <dbReference type="NCBI Taxonomy" id="1571207"/>
    <lineage>
        <taxon>Bacteria</taxon>
        <taxon>Pseudomonadati</taxon>
        <taxon>Pseudomonadota</taxon>
        <taxon>Alphaproteobacteria</taxon>
        <taxon>Rhodobacterales</taxon>
        <taxon>Paracoccaceae</taxon>
        <taxon>Paracoccus</taxon>
    </lineage>
</organism>
<reference evidence="3" key="1">
    <citation type="journal article" date="2019" name="Int. J. Syst. Evol. Microbiol.">
        <title>The Global Catalogue of Microorganisms (GCM) 10K type strain sequencing project: providing services to taxonomists for standard genome sequencing and annotation.</title>
        <authorList>
            <consortium name="The Broad Institute Genomics Platform"/>
            <consortium name="The Broad Institute Genome Sequencing Center for Infectious Disease"/>
            <person name="Wu L."/>
            <person name="Ma J."/>
        </authorList>
    </citation>
    <scope>NUCLEOTIDE SEQUENCE [LARGE SCALE GENOMIC DNA]</scope>
    <source>
        <strain evidence="3">CECT 8482</strain>
    </source>
</reference>
<dbReference type="Gene3D" id="3.30.420.10">
    <property type="entry name" value="Ribonuclease H-like superfamily/Ribonuclease H"/>
    <property type="match status" value="1"/>
</dbReference>
<protein>
    <recommendedName>
        <fullName evidence="4">Transcriptional regulator</fullName>
    </recommendedName>
</protein>
<keyword evidence="3" id="KW-1185">Reference proteome</keyword>
<dbReference type="InterPro" id="IPR012337">
    <property type="entry name" value="RNaseH-like_sf"/>
</dbReference>
<comment type="caution">
    <text evidence="2">The sequence shown here is derived from an EMBL/GenBank/DDBJ whole genome shotgun (WGS) entry which is preliminary data.</text>
</comment>
<evidence type="ECO:0000313" key="3">
    <source>
        <dbReference type="Proteomes" id="UP001243846"/>
    </source>
</evidence>